<evidence type="ECO:0000259" key="17">
    <source>
        <dbReference type="Pfam" id="PF06155"/>
    </source>
</evidence>
<comment type="catalytic activity">
    <reaction evidence="15">
        <text>N(6),N(6),N(6)-trimethyl-L-lysine + 2-oxoglutarate + O2 = (3S)-3-hydroxy-N(6),N(6),N(6)-trimethyl-L-lysine + succinate + CO2</text>
        <dbReference type="Rhea" id="RHEA:14181"/>
        <dbReference type="ChEBI" id="CHEBI:15379"/>
        <dbReference type="ChEBI" id="CHEBI:16526"/>
        <dbReference type="ChEBI" id="CHEBI:16810"/>
        <dbReference type="ChEBI" id="CHEBI:30031"/>
        <dbReference type="ChEBI" id="CHEBI:58100"/>
        <dbReference type="ChEBI" id="CHEBI:141499"/>
        <dbReference type="EC" id="1.14.11.8"/>
    </reaction>
</comment>
<proteinExistence type="inferred from homology"/>
<comment type="pathway">
    <text evidence="3">Amine and polyamine biosynthesis; carnitine biosynthesis.</text>
</comment>
<name>A0A0W0FJ16_MONRR</name>
<comment type="function">
    <text evidence="14">Converts trimethyllysine (TML) into hydroxytrimethyllysine (HTML).</text>
</comment>
<dbReference type="InterPro" id="IPR038492">
    <property type="entry name" value="GBBH-like_N_sf"/>
</dbReference>
<protein>
    <recommendedName>
        <fullName evidence="5">trimethyllysine dioxygenase</fullName>
        <ecNumber evidence="5">1.14.11.8</ecNumber>
    </recommendedName>
    <alternativeName>
        <fullName evidence="12">Epsilon-trimethyllysine 2-oxoglutarate dioxygenase</fullName>
    </alternativeName>
    <alternativeName>
        <fullName evidence="11">TML hydroxylase</fullName>
    </alternativeName>
    <alternativeName>
        <fullName evidence="13">TML-alpha-ketoglutarate dioxygenase</fullName>
    </alternativeName>
</protein>
<evidence type="ECO:0000256" key="8">
    <source>
        <dbReference type="ARBA" id="ARBA00022964"/>
    </source>
</evidence>
<dbReference type="Gene3D" id="3.30.2020.30">
    <property type="match status" value="1"/>
</dbReference>
<keyword evidence="9" id="KW-0560">Oxidoreductase</keyword>
<evidence type="ECO:0000256" key="7">
    <source>
        <dbReference type="ARBA" id="ARBA00022873"/>
    </source>
</evidence>
<dbReference type="Proteomes" id="UP000054988">
    <property type="component" value="Unassembled WGS sequence"/>
</dbReference>
<comment type="cofactor">
    <cofactor evidence="2">
        <name>L-ascorbate</name>
        <dbReference type="ChEBI" id="CHEBI:38290"/>
    </cofactor>
</comment>
<dbReference type="InterPro" id="IPR050411">
    <property type="entry name" value="AlphaKG_dependent_hydroxylases"/>
</dbReference>
<evidence type="ECO:0000256" key="14">
    <source>
        <dbReference type="ARBA" id="ARBA00046008"/>
    </source>
</evidence>
<dbReference type="SUPFAM" id="SSF51197">
    <property type="entry name" value="Clavaminate synthase-like"/>
    <property type="match status" value="1"/>
</dbReference>
<gene>
    <name evidence="18" type="ORF">WG66_11089</name>
</gene>
<dbReference type="InterPro" id="IPR042098">
    <property type="entry name" value="TauD-like_sf"/>
</dbReference>
<dbReference type="NCBIfam" id="TIGR02410">
    <property type="entry name" value="carnitine_TMLD"/>
    <property type="match status" value="1"/>
</dbReference>
<feature type="domain" description="Gamma-butyrobetaine hydroxylase-like N-terminal" evidence="17">
    <location>
        <begin position="82"/>
        <end position="139"/>
    </location>
</feature>
<evidence type="ECO:0000256" key="15">
    <source>
        <dbReference type="ARBA" id="ARBA00049334"/>
    </source>
</evidence>
<dbReference type="UniPathway" id="UPA00118"/>
<dbReference type="GO" id="GO:0045329">
    <property type="term" value="P:carnitine biosynthetic process"/>
    <property type="evidence" value="ECO:0007669"/>
    <property type="project" value="UniProtKB-UniPathway"/>
</dbReference>
<dbReference type="Gene3D" id="3.60.130.10">
    <property type="entry name" value="Clavaminate synthase-like"/>
    <property type="match status" value="1"/>
</dbReference>
<sequence>MWRFRSLKQIAASPQRFTGSWTGSQWRGPIRSITRASAPISHHLYRRSRSASAAAVLQPRILQEQTRLPSEDMTADDLPIVSMDDRKVAIGWDTRTWSRFHHIWLRDHCRCPSCFHTVTKQRLVNTFEIPPDIQPLHVDARVEGLEVTCGTVSHSSLSPLAEEMTGPSSTPHVSLYPWSWLRHNSYDPPLHRPDNSTEKILWGSKISQSPPIVRYEDVMTEDGFGLYKWLQNIDRFGFSFVSDVPVSPEATEELVQRIGFIRETQYGKFWEFTSDLSKGDTAYTTLALGAHTDNTYFTDPCGLQLFHLLSHTDGSGGATLLVDGFYVASILKEIHPDMYSLLSRIPIPTHAAGEQGSIYRPSPLSGYPVLNHDMLSRDLSQVRWNNDDRSAMRHLSGNDVEDWQVTRQLLYPHFPYPRYLRYNAIRKWHSLLTSPDSEYWVQLTPGTVVAINNHRVLHGRSAFDGKRRMCGAYVGIDEYRSRLAVLSEKFAPDACYKLVEAKQDDIRSSWSPLI</sequence>
<dbReference type="GO" id="GO:0005739">
    <property type="term" value="C:mitochondrion"/>
    <property type="evidence" value="ECO:0007669"/>
    <property type="project" value="TreeGrafter"/>
</dbReference>
<dbReference type="CDD" id="cd00250">
    <property type="entry name" value="CAS_like"/>
    <property type="match status" value="1"/>
</dbReference>
<comment type="caution">
    <text evidence="18">The sequence shown here is derived from an EMBL/GenBank/DDBJ whole genome shotgun (WGS) entry which is preliminary data.</text>
</comment>
<accession>A0A0W0FJ16</accession>
<dbReference type="InterPro" id="IPR010376">
    <property type="entry name" value="GBBH-like_N"/>
</dbReference>
<dbReference type="FunFam" id="3.30.2020.30:FF:000002">
    <property type="entry name" value="Putative gamma-butyrobetaine dioxygenase"/>
    <property type="match status" value="1"/>
</dbReference>
<evidence type="ECO:0000256" key="3">
    <source>
        <dbReference type="ARBA" id="ARBA00005022"/>
    </source>
</evidence>
<evidence type="ECO:0000256" key="5">
    <source>
        <dbReference type="ARBA" id="ARBA00012267"/>
    </source>
</evidence>
<evidence type="ECO:0000256" key="4">
    <source>
        <dbReference type="ARBA" id="ARBA00008654"/>
    </source>
</evidence>
<reference evidence="18 19" key="1">
    <citation type="submission" date="2015-12" db="EMBL/GenBank/DDBJ databases">
        <title>Draft genome sequence of Moniliophthora roreri, the causal agent of frosty pod rot of cacao.</title>
        <authorList>
            <person name="Aime M.C."/>
            <person name="Diaz-Valderrama J.R."/>
            <person name="Kijpornyongpan T."/>
            <person name="Phillips-Mora W."/>
        </authorList>
    </citation>
    <scope>NUCLEOTIDE SEQUENCE [LARGE SCALE GENOMIC DNA]</scope>
    <source>
        <strain evidence="18 19">MCA 2952</strain>
    </source>
</reference>
<keyword evidence="8" id="KW-0223">Dioxygenase</keyword>
<organism evidence="18 19">
    <name type="scientific">Moniliophthora roreri</name>
    <name type="common">Frosty pod rot fungus</name>
    <name type="synonym">Monilia roreri</name>
    <dbReference type="NCBI Taxonomy" id="221103"/>
    <lineage>
        <taxon>Eukaryota</taxon>
        <taxon>Fungi</taxon>
        <taxon>Dikarya</taxon>
        <taxon>Basidiomycota</taxon>
        <taxon>Agaricomycotina</taxon>
        <taxon>Agaricomycetes</taxon>
        <taxon>Agaricomycetidae</taxon>
        <taxon>Agaricales</taxon>
        <taxon>Marasmiineae</taxon>
        <taxon>Marasmiaceae</taxon>
        <taxon>Moniliophthora</taxon>
    </lineage>
</organism>
<evidence type="ECO:0000256" key="6">
    <source>
        <dbReference type="ARBA" id="ARBA00022723"/>
    </source>
</evidence>
<evidence type="ECO:0000313" key="18">
    <source>
        <dbReference type="EMBL" id="KTB36300.1"/>
    </source>
</evidence>
<evidence type="ECO:0000256" key="9">
    <source>
        <dbReference type="ARBA" id="ARBA00023002"/>
    </source>
</evidence>
<evidence type="ECO:0000313" key="19">
    <source>
        <dbReference type="Proteomes" id="UP000054988"/>
    </source>
</evidence>
<dbReference type="PANTHER" id="PTHR10696">
    <property type="entry name" value="GAMMA-BUTYROBETAINE HYDROXYLASE-RELATED"/>
    <property type="match status" value="1"/>
</dbReference>
<dbReference type="InterPro" id="IPR012776">
    <property type="entry name" value="Trimethyllysine_dOase"/>
</dbReference>
<dbReference type="EC" id="1.14.11.8" evidence="5"/>
<dbReference type="FunFam" id="3.60.130.10:FF:000001">
    <property type="entry name" value="Trimethyllysine dioxygenase, mitochondrial"/>
    <property type="match status" value="1"/>
</dbReference>
<dbReference type="EMBL" id="LATX01001912">
    <property type="protein sequence ID" value="KTB36300.1"/>
    <property type="molecule type" value="Genomic_DNA"/>
</dbReference>
<feature type="domain" description="TauD/TfdA-like" evidence="16">
    <location>
        <begin position="227"/>
        <end position="473"/>
    </location>
</feature>
<keyword evidence="7" id="KW-0124">Carnitine biosynthesis</keyword>
<evidence type="ECO:0000259" key="16">
    <source>
        <dbReference type="Pfam" id="PF02668"/>
    </source>
</evidence>
<evidence type="ECO:0000256" key="2">
    <source>
        <dbReference type="ARBA" id="ARBA00001961"/>
    </source>
</evidence>
<comment type="similarity">
    <text evidence="4">Belongs to the gamma-BBH/TMLD family.</text>
</comment>
<dbReference type="InterPro" id="IPR003819">
    <property type="entry name" value="TauD/TfdA-like"/>
</dbReference>
<evidence type="ECO:0000256" key="11">
    <source>
        <dbReference type="ARBA" id="ARBA00030363"/>
    </source>
</evidence>
<dbReference type="GO" id="GO:0005506">
    <property type="term" value="F:iron ion binding"/>
    <property type="evidence" value="ECO:0007669"/>
    <property type="project" value="InterPro"/>
</dbReference>
<comment type="cofactor">
    <cofactor evidence="1">
        <name>Fe(2+)</name>
        <dbReference type="ChEBI" id="CHEBI:29033"/>
    </cofactor>
</comment>
<dbReference type="Pfam" id="PF02668">
    <property type="entry name" value="TauD"/>
    <property type="match status" value="1"/>
</dbReference>
<evidence type="ECO:0000256" key="12">
    <source>
        <dbReference type="ARBA" id="ARBA00031778"/>
    </source>
</evidence>
<keyword evidence="6" id="KW-0479">Metal-binding</keyword>
<dbReference type="AlphaFoldDB" id="A0A0W0FJ16"/>
<evidence type="ECO:0000256" key="10">
    <source>
        <dbReference type="ARBA" id="ARBA00023004"/>
    </source>
</evidence>
<dbReference type="eggNOG" id="KOG3889">
    <property type="taxonomic scope" value="Eukaryota"/>
</dbReference>
<dbReference type="Pfam" id="PF06155">
    <property type="entry name" value="GBBH-like_N"/>
    <property type="match status" value="1"/>
</dbReference>
<dbReference type="PANTHER" id="PTHR10696:SF51">
    <property type="entry name" value="TRIMETHYLLYSINE DIOXYGENASE, MITOCHONDRIAL"/>
    <property type="match status" value="1"/>
</dbReference>
<dbReference type="GO" id="GO:0050353">
    <property type="term" value="F:trimethyllysine dioxygenase activity"/>
    <property type="evidence" value="ECO:0007669"/>
    <property type="project" value="UniProtKB-EC"/>
</dbReference>
<keyword evidence="10" id="KW-0408">Iron</keyword>
<evidence type="ECO:0000256" key="1">
    <source>
        <dbReference type="ARBA" id="ARBA00001954"/>
    </source>
</evidence>
<evidence type="ECO:0000256" key="13">
    <source>
        <dbReference type="ARBA" id="ARBA00032283"/>
    </source>
</evidence>